<dbReference type="Proteomes" id="UP000001307">
    <property type="component" value="Unassembled WGS sequence"/>
</dbReference>
<evidence type="ECO:0000313" key="3">
    <source>
        <dbReference type="Proteomes" id="UP000001307"/>
    </source>
</evidence>
<keyword evidence="3" id="KW-1185">Reference proteome</keyword>
<sequence length="90" mass="10053">MDVVEEEAILEEQNIDDIALPQTPSARGDLKLVEEEVTPDHVSSLFGKKNQARSSVGLRVQLSEVQLNSPQTTPNRHLFQNDIDNDSLEL</sequence>
<proteinExistence type="predicted"/>
<reference evidence="2" key="1">
    <citation type="journal article" date="2010" name="Science">
        <title>Plasticity of animal genome architecture unmasked by rapid evolution of a pelagic tunicate.</title>
        <authorList>
            <person name="Denoeud F."/>
            <person name="Henriet S."/>
            <person name="Mungpakdee S."/>
            <person name="Aury J.M."/>
            <person name="Da Silva C."/>
            <person name="Brinkmann H."/>
            <person name="Mikhaleva J."/>
            <person name="Olsen L.C."/>
            <person name="Jubin C."/>
            <person name="Canestro C."/>
            <person name="Bouquet J.M."/>
            <person name="Danks G."/>
            <person name="Poulain J."/>
            <person name="Campsteijn C."/>
            <person name="Adamski M."/>
            <person name="Cross I."/>
            <person name="Yadetie F."/>
            <person name="Muffato M."/>
            <person name="Louis A."/>
            <person name="Butcher S."/>
            <person name="Tsagkogeorga G."/>
            <person name="Konrad A."/>
            <person name="Singh S."/>
            <person name="Jensen M.F."/>
            <person name="Cong E.H."/>
            <person name="Eikeseth-Otteraa H."/>
            <person name="Noel B."/>
            <person name="Anthouard V."/>
            <person name="Porcel B.M."/>
            <person name="Kachouri-Lafond R."/>
            <person name="Nishino A."/>
            <person name="Ugolini M."/>
            <person name="Chourrout P."/>
            <person name="Nishida H."/>
            <person name="Aasland R."/>
            <person name="Huzurbazar S."/>
            <person name="Westhof E."/>
            <person name="Delsuc F."/>
            <person name="Lehrach H."/>
            <person name="Reinhardt R."/>
            <person name="Weissenbach J."/>
            <person name="Roy S.W."/>
            <person name="Artiguenave F."/>
            <person name="Postlethwait J.H."/>
            <person name="Manak J.R."/>
            <person name="Thompson E.M."/>
            <person name="Jaillon O."/>
            <person name="Du Pasquier L."/>
            <person name="Boudinot P."/>
            <person name="Liberles D.A."/>
            <person name="Volff J.N."/>
            <person name="Philippe H."/>
            <person name="Lenhard B."/>
            <person name="Roest Crollius H."/>
            <person name="Wincker P."/>
            <person name="Chourrout D."/>
        </authorList>
    </citation>
    <scope>NUCLEOTIDE SEQUENCE [LARGE SCALE GENOMIC DNA]</scope>
</reference>
<dbReference type="InParanoid" id="E4XA28"/>
<organism evidence="2">
    <name type="scientific">Oikopleura dioica</name>
    <name type="common">Tunicate</name>
    <dbReference type="NCBI Taxonomy" id="34765"/>
    <lineage>
        <taxon>Eukaryota</taxon>
        <taxon>Metazoa</taxon>
        <taxon>Chordata</taxon>
        <taxon>Tunicata</taxon>
        <taxon>Appendicularia</taxon>
        <taxon>Copelata</taxon>
        <taxon>Oikopleuridae</taxon>
        <taxon>Oikopleura</taxon>
    </lineage>
</organism>
<protein>
    <submittedName>
        <fullName evidence="2">Uncharacterized protein</fullName>
    </submittedName>
</protein>
<evidence type="ECO:0000256" key="1">
    <source>
        <dbReference type="SAM" id="MobiDB-lite"/>
    </source>
</evidence>
<feature type="region of interest" description="Disordered" evidence="1">
    <location>
        <begin position="68"/>
        <end position="90"/>
    </location>
</feature>
<evidence type="ECO:0000313" key="2">
    <source>
        <dbReference type="EMBL" id="CBY08400.1"/>
    </source>
</evidence>
<accession>E4XA28</accession>
<name>E4XA28_OIKDI</name>
<gene>
    <name evidence="2" type="ORF">GSOID_T00004966001</name>
</gene>
<dbReference type="AlphaFoldDB" id="E4XA28"/>
<dbReference type="EMBL" id="FN653031">
    <property type="protein sequence ID" value="CBY08400.1"/>
    <property type="molecule type" value="Genomic_DNA"/>
</dbReference>